<dbReference type="Proteomes" id="UP000319619">
    <property type="component" value="Unassembled WGS sequence"/>
</dbReference>
<keyword evidence="1" id="KW-1133">Transmembrane helix</keyword>
<feature type="transmembrane region" description="Helical" evidence="1">
    <location>
        <begin position="247"/>
        <end position="267"/>
    </location>
</feature>
<dbReference type="PANTHER" id="PTHR41983">
    <property type="entry name" value="SHORT-CHAIN FATTY ACID TRANSPORTER-RELATED"/>
    <property type="match status" value="1"/>
</dbReference>
<reference evidence="2 3" key="1">
    <citation type="submission" date="2017-06" db="EMBL/GenBank/DDBJ databases">
        <title>Novel microbial phyla capable of carbon fixation and sulfur reduction in deep-sea sediments.</title>
        <authorList>
            <person name="Huang J."/>
            <person name="Baker B."/>
            <person name="Wang Y."/>
        </authorList>
    </citation>
    <scope>NUCLEOTIDE SEQUENCE [LARGE SCALE GENOMIC DNA]</scope>
    <source>
        <strain evidence="2">B3_LCP</strain>
    </source>
</reference>
<feature type="transmembrane region" description="Helical" evidence="1">
    <location>
        <begin position="273"/>
        <end position="292"/>
    </location>
</feature>
<gene>
    <name evidence="2" type="ORF">CEE37_02820</name>
</gene>
<keyword evidence="1" id="KW-0472">Membrane</keyword>
<dbReference type="PANTHER" id="PTHR41983:SF2">
    <property type="entry name" value="SHORT-CHAIN FATTY ACID TRANSPORTER-RELATED"/>
    <property type="match status" value="1"/>
</dbReference>
<dbReference type="InterPro" id="IPR006160">
    <property type="entry name" value="SCFA_transpt_AtoE"/>
</dbReference>
<feature type="transmembrane region" description="Helical" evidence="1">
    <location>
        <begin position="304"/>
        <end position="325"/>
    </location>
</feature>
<evidence type="ECO:0000313" key="2">
    <source>
        <dbReference type="EMBL" id="TKJ41511.1"/>
    </source>
</evidence>
<dbReference type="EMBL" id="NJBN01000002">
    <property type="protein sequence ID" value="TKJ41511.1"/>
    <property type="molecule type" value="Genomic_DNA"/>
</dbReference>
<feature type="transmembrane region" description="Helical" evidence="1">
    <location>
        <begin position="186"/>
        <end position="206"/>
    </location>
</feature>
<name>A0A532V2R3_UNCL8</name>
<comment type="caution">
    <text evidence="2">The sequence shown here is derived from an EMBL/GenBank/DDBJ whole genome shotgun (WGS) entry which is preliminary data.</text>
</comment>
<dbReference type="Pfam" id="PF02667">
    <property type="entry name" value="SCFA_trans"/>
    <property type="match status" value="1"/>
</dbReference>
<sequence length="446" mass="47869">MIARIGEVASRISARFVPDPFIFALLLTLLTMILGVIFTPSSPFDMANHWMGGFWDLLTFGMQMVLILVTGGVLAQSPPVKRLITMMAGIPRDTKSAVLLVSLSAMMAALINWGLGLIVGALLARETAKSLKLRGIAHHYPLIGAAGYTGLLIWHGGLSGSAPLTVATSDHFLSDLTGVIPVSTTIFGHLNVILVIALLIAVPLFLRGMLPRKKDEWQEFTGEVVQAQPVADSPADKKTPAKKLEDSSTLTVVVCVLALGYLIFYFAREGLSGLNLNSMNLLFLFLGFLFFLRPVKYVKAVNQAVKGTSGIILQFPFYAGIMGMMRQSGLVEVFSNALVNISNSVTFPVFAFISAGLVNLFVPSGGGQWAVQGPILINAAQQLGVTSADTVISLAYGDQWTNMLQPFWALPLLGITGLKASQIIGYTAALMFLVLPLIVLGLILFT</sequence>
<protein>
    <submittedName>
        <fullName evidence="2">Short-chain fatty acid transporter</fullName>
    </submittedName>
</protein>
<accession>A0A532V2R3</accession>
<feature type="transmembrane region" description="Helical" evidence="1">
    <location>
        <begin position="96"/>
        <end position="124"/>
    </location>
</feature>
<proteinExistence type="predicted"/>
<dbReference type="AlphaFoldDB" id="A0A532V2R3"/>
<feature type="transmembrane region" description="Helical" evidence="1">
    <location>
        <begin position="53"/>
        <end position="75"/>
    </location>
</feature>
<feature type="transmembrane region" description="Helical" evidence="1">
    <location>
        <begin position="21"/>
        <end position="41"/>
    </location>
</feature>
<evidence type="ECO:0000256" key="1">
    <source>
        <dbReference type="SAM" id="Phobius"/>
    </source>
</evidence>
<evidence type="ECO:0000313" key="3">
    <source>
        <dbReference type="Proteomes" id="UP000319619"/>
    </source>
</evidence>
<dbReference type="GO" id="GO:0005886">
    <property type="term" value="C:plasma membrane"/>
    <property type="evidence" value="ECO:0007669"/>
    <property type="project" value="TreeGrafter"/>
</dbReference>
<organism evidence="2 3">
    <name type="scientific">candidate division LCP-89 bacterium B3_LCP</name>
    <dbReference type="NCBI Taxonomy" id="2012998"/>
    <lineage>
        <taxon>Bacteria</taxon>
        <taxon>Pseudomonadati</taxon>
        <taxon>Bacteria division LCP-89</taxon>
    </lineage>
</organism>
<feature type="transmembrane region" description="Helical" evidence="1">
    <location>
        <begin position="423"/>
        <end position="445"/>
    </location>
</feature>
<feature type="transmembrane region" description="Helical" evidence="1">
    <location>
        <begin position="345"/>
        <end position="362"/>
    </location>
</feature>
<keyword evidence="1" id="KW-0812">Transmembrane</keyword>